<gene>
    <name evidence="1" type="ORF">GTQ38_13445</name>
</gene>
<accession>A0A6L9EE25</accession>
<evidence type="ECO:0000313" key="2">
    <source>
        <dbReference type="Proteomes" id="UP000475249"/>
    </source>
</evidence>
<dbReference type="EMBL" id="WXYO01000006">
    <property type="protein sequence ID" value="NAS13014.1"/>
    <property type="molecule type" value="Genomic_DNA"/>
</dbReference>
<reference evidence="1 2" key="1">
    <citation type="submission" date="2020-01" db="EMBL/GenBank/DDBJ databases">
        <title>Bacteria diversity of Porities sp.</title>
        <authorList>
            <person name="Wang G."/>
        </authorList>
    </citation>
    <scope>NUCLEOTIDE SEQUENCE [LARGE SCALE GENOMIC DNA]</scope>
    <source>
        <strain evidence="1 2">R33</strain>
    </source>
</reference>
<comment type="caution">
    <text evidence="1">The sequence shown here is derived from an EMBL/GenBank/DDBJ whole genome shotgun (WGS) entry which is preliminary data.</text>
</comment>
<keyword evidence="2" id="KW-1185">Reference proteome</keyword>
<sequence length="149" mass="17104">MLEEGNELEQLFLESAASGDLIQITLKNYKVYIGFTDYISPPSKTNYFILTPVLSGYRESETKKFVITTNYQEVYREYYAESDAEELNPEVNEEDESVVEFPDIDIVIKQDEIITASFFDADLYSKFNPTTIIPFNNETSNSETLEGDN</sequence>
<dbReference type="AlphaFoldDB" id="A0A6L9EE25"/>
<evidence type="ECO:0000313" key="1">
    <source>
        <dbReference type="EMBL" id="NAS13014.1"/>
    </source>
</evidence>
<dbReference type="Proteomes" id="UP000475249">
    <property type="component" value="Unassembled WGS sequence"/>
</dbReference>
<organism evidence="1 2">
    <name type="scientific">Poritiphilus flavus</name>
    <dbReference type="NCBI Taxonomy" id="2697053"/>
    <lineage>
        <taxon>Bacteria</taxon>
        <taxon>Pseudomonadati</taxon>
        <taxon>Bacteroidota</taxon>
        <taxon>Flavobacteriia</taxon>
        <taxon>Flavobacteriales</taxon>
        <taxon>Flavobacteriaceae</taxon>
        <taxon>Poritiphilus</taxon>
    </lineage>
</organism>
<proteinExistence type="predicted"/>
<protein>
    <submittedName>
        <fullName evidence="1">Uncharacterized protein</fullName>
    </submittedName>
</protein>
<name>A0A6L9EE25_9FLAO</name>